<evidence type="ECO:0000313" key="6">
    <source>
        <dbReference type="EMBL" id="GGC93326.1"/>
    </source>
</evidence>
<evidence type="ECO:0000259" key="5">
    <source>
        <dbReference type="SMART" id="SM01360"/>
    </source>
</evidence>
<dbReference type="Pfam" id="PF11974">
    <property type="entry name" value="bMG3"/>
    <property type="match status" value="1"/>
</dbReference>
<dbReference type="SUPFAM" id="SSF48239">
    <property type="entry name" value="Terpenoid cyclases/Protein prenyltransferases"/>
    <property type="match status" value="1"/>
</dbReference>
<feature type="chain" id="PRO_5037157117" evidence="3">
    <location>
        <begin position="22"/>
        <end position="1934"/>
    </location>
</feature>
<dbReference type="PANTHER" id="PTHR40094:SF1">
    <property type="entry name" value="UBIQUITIN DOMAIN-CONTAINING PROTEIN"/>
    <property type="match status" value="1"/>
</dbReference>
<feature type="region of interest" description="Disordered" evidence="2">
    <location>
        <begin position="707"/>
        <end position="735"/>
    </location>
</feature>
<dbReference type="InterPro" id="IPR051802">
    <property type="entry name" value="YfhM-like"/>
</dbReference>
<dbReference type="Proteomes" id="UP000637423">
    <property type="component" value="Unassembled WGS sequence"/>
</dbReference>
<dbReference type="InterPro" id="IPR011625">
    <property type="entry name" value="A2M_N_BRD"/>
</dbReference>
<dbReference type="InterPro" id="IPR041246">
    <property type="entry name" value="Bact_MG10"/>
</dbReference>
<sequence>MSVLTRVLACGLLYLAGQVQADAAAISRFSPQGEVAQVRQVRASFSESAIQFGDPKAPAPFDVNCSEAGTARWADDKNWIFDFVRDLPPGTKCSFSLKSGFKTLAGNAISGKTAFQFNTGGPAVVNIQPYQGEGIDEDQAFILTQNGAATEASIREHLYCEIEGVHERVPVKFVAADMRAALLKQFAQKIEASRVTIVQCQQRFPNEAAVRLVWDKGIATPSGIATTQAQSFKFKTRKAFTASFTCQRENANSACTPILPVNLYFSSPITRKLAEDIVLKGARGNVKPDFAKDNKEEMVSNVSFKPPLAEKAEYSIVLPNGLKDENGRTLSNAAQFPLKFTTADFPPLAKFPSAPFGIIELNADATLPVTLRNVENSMVVRSANGKASPGKLADVKVDSDAGIIAWMGKLNRYHESTVQIGGKPVETRSIGLLEKEPGARKLDLPPSSDAPGAALRPFEVIGIPFKEPGFHVVELESRRLGAALLDKPVPMFVRTSVLVTNLAVHLKLGRENAAVWVTTLDNAKPVADADVRISDCKGKELWRGRTDKNGIALSPKPIEDSCVDGDSGEGRISGLFASARKTDEKGRADMAFALSSWNSGIESFRFNLPLDFNKSSTVRAHTILDRSLLRAGETVSMKHVIRIENMRGFGLQKKDLLPDRVRIIHQGSNQEFQFPLVWRGQNTAETVFAIPKQAKLGRYDILLDKGQANASPGTDTNAEASADDQGEERDNENTLMSGSFRVEEFRLPLLQGRITPPKTAQISPKELPLDVQLNYLNGGGASGLSAEVTSLLRNRAISFPAYQEFSFASSGEYDEEQKIVANKLPVTLDKNGSGKTVIKDLPAIKKPQELLSEMTYADPNGEVQTVSAVTPLWPSGLVIGVKAGEWVSVKKKMTLTAIVLDTNGKPQADVKVDFSGIAKQTNSHRKRMVGGFYAYENAEDTKDLGSLCSGKSDARGLVLCDVELSDPGNIEVFARAKDGSGNLSQARTSVWVTRQGEIWFDGENQDRIDILPEKKRYQAGETAKFQVRMPFRFATALVAVEREGIIDTMVVQLNGQDPTINLPIKAEYGPNVFVSVLAVRGRMREVPWYSFFTWGWKEPLNWWHEFREYQAPGAIVDLSKPAYKYGIAEISVGTQGNQLGVTVTSDKSSYPIRSTAKVSFQVLLPSGKPAAGAEVAVAAVDEALLELQPNTSWDLLAAMIQRRSYGIETSTAQMQVIGKRHYGRKAVAAGGGGGKSPTRELFDTLLLWRPNVVLDANGRAQLDVPLNDALTSFKIVAVAQSGESLFGTGSTSIRSTQDLQLISGLPPLVREGDRFNAMLTVRNTTTRAMQVDVAAKVGGLGAELNDQKLSIPAGEARELSWSVTAPVSANGDAQQLAWEVKAQEQGGQAVKDSLKFSQRVVPAVPVTVQQASLFQLDKATSIAVSQPADGLPGRGGLAISLMPSLAGPSEGLRRFFADYPYSCLEQKTSKAIGLRDAAMWERVMTELPTYLDDDGLAYYYPPNDASKRLGSDTLTAYILAASNEASYALPQQSRDKMLRGLAAFVDGKITRDFWSPKKDLDVRKIAALEALSRYGQMDPRMLGSIQIAPNQWPTSTLLDWTAILQRVGTIPQHDKYLKEVDQVLRSRLNYQGTRMGFSTESDDYWWWLMWNGDANANRLILVALNDPAWREDMPKLINGAIQRQQRGRWASTTANVWGTLALEKFAQKFETEKVSGTTKAALAAASQSFNWPASGGGKLSLPWPAGAVKAAPAASAAPSPATAPDGLKLTHDGRGKPWVTLQSLAAVALKAPFSSGYRITKTLVPVEQKEKGKYSRGDVVRVELEVDAQTDMTWVVVSDPVPAGASLLGSGLGRDSAIASSGERSAGSAWPAYEERSFEAYRSYYQFVPKGKFKLSYTMRLNNAGEFNLPQTRVEAMYASEMFGEIPNAPLNVK</sequence>
<dbReference type="InterPro" id="IPR008930">
    <property type="entry name" value="Terpenoid_cyclase/PrenylTrfase"/>
</dbReference>
<keyword evidence="7" id="KW-1185">Reference proteome</keyword>
<dbReference type="Pfam" id="PF07703">
    <property type="entry name" value="A2M_BRD"/>
    <property type="match status" value="1"/>
</dbReference>
<dbReference type="PANTHER" id="PTHR40094">
    <property type="entry name" value="ALPHA-2-MACROGLOBULIN HOMOLOG"/>
    <property type="match status" value="1"/>
</dbReference>
<dbReference type="InterPro" id="IPR002890">
    <property type="entry name" value="MG2"/>
</dbReference>
<dbReference type="Pfam" id="PF01835">
    <property type="entry name" value="MG2"/>
    <property type="match status" value="1"/>
</dbReference>
<dbReference type="GO" id="GO:0004866">
    <property type="term" value="F:endopeptidase inhibitor activity"/>
    <property type="evidence" value="ECO:0007669"/>
    <property type="project" value="InterPro"/>
</dbReference>
<dbReference type="SMART" id="SM01359">
    <property type="entry name" value="A2M_N_2"/>
    <property type="match status" value="1"/>
</dbReference>
<dbReference type="EMBL" id="BMED01000005">
    <property type="protein sequence ID" value="GGC93326.1"/>
    <property type="molecule type" value="Genomic_DNA"/>
</dbReference>
<evidence type="ECO:0000256" key="1">
    <source>
        <dbReference type="ARBA" id="ARBA00010556"/>
    </source>
</evidence>
<accession>A0A916UXJ3</accession>
<evidence type="ECO:0000259" key="4">
    <source>
        <dbReference type="SMART" id="SM01359"/>
    </source>
</evidence>
<feature type="domain" description="Alpha-2-macroglobulin" evidence="5">
    <location>
        <begin position="1245"/>
        <end position="1335"/>
    </location>
</feature>
<organism evidence="6 7">
    <name type="scientific">Undibacterium terreum</name>
    <dbReference type="NCBI Taxonomy" id="1224302"/>
    <lineage>
        <taxon>Bacteria</taxon>
        <taxon>Pseudomonadati</taxon>
        <taxon>Pseudomonadota</taxon>
        <taxon>Betaproteobacteria</taxon>
        <taxon>Burkholderiales</taxon>
        <taxon>Oxalobacteraceae</taxon>
        <taxon>Undibacterium</taxon>
    </lineage>
</organism>
<dbReference type="SMART" id="SM01360">
    <property type="entry name" value="A2M"/>
    <property type="match status" value="1"/>
</dbReference>
<comment type="similarity">
    <text evidence="1">Belongs to the protease inhibitor I39 (alpha-2-macroglobulin) family. Bacterial alpha-2-macroglobulin subfamily.</text>
</comment>
<evidence type="ECO:0000256" key="2">
    <source>
        <dbReference type="SAM" id="MobiDB-lite"/>
    </source>
</evidence>
<reference evidence="6" key="1">
    <citation type="journal article" date="2014" name="Int. J. Syst. Evol. Microbiol.">
        <title>Complete genome sequence of Corynebacterium casei LMG S-19264T (=DSM 44701T), isolated from a smear-ripened cheese.</title>
        <authorList>
            <consortium name="US DOE Joint Genome Institute (JGI-PGF)"/>
            <person name="Walter F."/>
            <person name="Albersmeier A."/>
            <person name="Kalinowski J."/>
            <person name="Ruckert C."/>
        </authorList>
    </citation>
    <scope>NUCLEOTIDE SEQUENCE</scope>
    <source>
        <strain evidence="6">CGMCC 1.10998</strain>
    </source>
</reference>
<keyword evidence="3" id="KW-0732">Signal</keyword>
<evidence type="ECO:0000256" key="3">
    <source>
        <dbReference type="SAM" id="SignalP"/>
    </source>
</evidence>
<proteinExistence type="inferred from homology"/>
<comment type="caution">
    <text evidence="6">The sequence shown here is derived from an EMBL/GenBank/DDBJ whole genome shotgun (WGS) entry which is preliminary data.</text>
</comment>
<dbReference type="InterPro" id="IPR001599">
    <property type="entry name" value="Macroglobln_a2"/>
</dbReference>
<dbReference type="Pfam" id="PF00207">
    <property type="entry name" value="A2M"/>
    <property type="match status" value="1"/>
</dbReference>
<dbReference type="InterPro" id="IPR021868">
    <property type="entry name" value="Alpha_2_Macroglob_MG3"/>
</dbReference>
<feature type="compositionally biased region" description="Acidic residues" evidence="2">
    <location>
        <begin position="721"/>
        <end position="730"/>
    </location>
</feature>
<protein>
    <submittedName>
        <fullName evidence="6">Alpha-2-macroglobulin</fullName>
    </submittedName>
</protein>
<feature type="compositionally biased region" description="Polar residues" evidence="2">
    <location>
        <begin position="708"/>
        <end position="719"/>
    </location>
</feature>
<dbReference type="Pfam" id="PF17973">
    <property type="entry name" value="bMG10"/>
    <property type="match status" value="1"/>
</dbReference>
<evidence type="ECO:0000313" key="7">
    <source>
        <dbReference type="Proteomes" id="UP000637423"/>
    </source>
</evidence>
<reference evidence="6" key="2">
    <citation type="submission" date="2020-09" db="EMBL/GenBank/DDBJ databases">
        <authorList>
            <person name="Sun Q."/>
            <person name="Zhou Y."/>
        </authorList>
    </citation>
    <scope>NUCLEOTIDE SEQUENCE</scope>
    <source>
        <strain evidence="6">CGMCC 1.10998</strain>
    </source>
</reference>
<dbReference type="RefSeq" id="WP_188568440.1">
    <property type="nucleotide sequence ID" value="NZ_BMED01000005.1"/>
</dbReference>
<name>A0A916UXJ3_9BURK</name>
<gene>
    <name evidence="6" type="ORF">GCM10011396_45780</name>
</gene>
<feature type="domain" description="Alpha-2-macroglobulin bait region" evidence="4">
    <location>
        <begin position="1008"/>
        <end position="1187"/>
    </location>
</feature>
<feature type="signal peptide" evidence="3">
    <location>
        <begin position="1"/>
        <end position="21"/>
    </location>
</feature>